<keyword evidence="2" id="KW-1185">Reference proteome</keyword>
<accession>A0A542TGW7</accession>
<dbReference type="EMBL" id="VFNX01000002">
    <property type="protein sequence ID" value="TQK86063.1"/>
    <property type="molecule type" value="Genomic_DNA"/>
</dbReference>
<evidence type="ECO:0000313" key="2">
    <source>
        <dbReference type="Proteomes" id="UP000318103"/>
    </source>
</evidence>
<gene>
    <name evidence="1" type="ORF">FB563_6127</name>
</gene>
<name>A0A542TGW7_9ACTN</name>
<comment type="caution">
    <text evidence="1">The sequence shown here is derived from an EMBL/GenBank/DDBJ whole genome shotgun (WGS) entry which is preliminary data.</text>
</comment>
<dbReference type="AlphaFoldDB" id="A0A542TGW7"/>
<proteinExistence type="predicted"/>
<evidence type="ECO:0000313" key="1">
    <source>
        <dbReference type="EMBL" id="TQK86063.1"/>
    </source>
</evidence>
<organism evidence="1 2">
    <name type="scientific">Streptomyces puniciscabiei</name>
    <dbReference type="NCBI Taxonomy" id="164348"/>
    <lineage>
        <taxon>Bacteria</taxon>
        <taxon>Bacillati</taxon>
        <taxon>Actinomycetota</taxon>
        <taxon>Actinomycetes</taxon>
        <taxon>Kitasatosporales</taxon>
        <taxon>Streptomycetaceae</taxon>
        <taxon>Streptomyces</taxon>
    </lineage>
</organism>
<reference evidence="1 2" key="1">
    <citation type="submission" date="2019-06" db="EMBL/GenBank/DDBJ databases">
        <title>Sequencing the genomes of 1000 actinobacteria strains.</title>
        <authorList>
            <person name="Klenk H.-P."/>
        </authorList>
    </citation>
    <scope>NUCLEOTIDE SEQUENCE [LARGE SCALE GENOMIC DNA]</scope>
    <source>
        <strain evidence="1 2">DSM 41929</strain>
    </source>
</reference>
<dbReference type="Proteomes" id="UP000318103">
    <property type="component" value="Unassembled WGS sequence"/>
</dbReference>
<sequence length="54" mass="5881">MTGSPGHVGRVPASDLEPGEWEIPRVPLQYERAVLADALVVRFARAVILLRLSA</sequence>
<protein>
    <submittedName>
        <fullName evidence="1">Uncharacterized protein</fullName>
    </submittedName>
</protein>
<dbReference type="RefSeq" id="WP_159045616.1">
    <property type="nucleotide sequence ID" value="NZ_JBPJFI010000001.1"/>
</dbReference>